<feature type="domain" description="Xylose isomerase-like TIM barrel" evidence="1">
    <location>
        <begin position="20"/>
        <end position="211"/>
    </location>
</feature>
<evidence type="ECO:0000259" key="1">
    <source>
        <dbReference type="Pfam" id="PF01261"/>
    </source>
</evidence>
<dbReference type="InterPro" id="IPR050312">
    <property type="entry name" value="IolE/XylAMocC-like"/>
</dbReference>
<dbReference type="AlphaFoldDB" id="X0VGT2"/>
<dbReference type="Gene3D" id="3.20.20.150">
    <property type="entry name" value="Divalent-metal-dependent TIM barrel enzymes"/>
    <property type="match status" value="1"/>
</dbReference>
<proteinExistence type="predicted"/>
<accession>X0VGT2</accession>
<feature type="non-terminal residue" evidence="2">
    <location>
        <position position="217"/>
    </location>
</feature>
<dbReference type="SUPFAM" id="SSF51658">
    <property type="entry name" value="Xylose isomerase-like"/>
    <property type="match status" value="1"/>
</dbReference>
<sequence>MEIGVFSSCIEGESIEEKFSELARIGYDFLELSTKEELIDALPGSADAVRAGSRASGLPVRSANLGTFPPFAEACSSAETRRQAFGRLDLVCDLLAEWGPGGVLLLPVWEPEGGMEVQDAYITNVYEAADRAAARAVRLALEHIGSSKFCPKASEMLKLVRKIGHKNLGIYLDIGNAQSAGEDPVRVLESVGEDLFQLHLKGTREVPFEGMPLNDIA</sequence>
<name>X0VGT2_9ZZZZ</name>
<dbReference type="Pfam" id="PF01261">
    <property type="entry name" value="AP_endonuc_2"/>
    <property type="match status" value="1"/>
</dbReference>
<reference evidence="2" key="1">
    <citation type="journal article" date="2014" name="Front. Microbiol.">
        <title>High frequency of phylogenetically diverse reductive dehalogenase-homologous genes in deep subseafloor sedimentary metagenomes.</title>
        <authorList>
            <person name="Kawai M."/>
            <person name="Futagami T."/>
            <person name="Toyoda A."/>
            <person name="Takaki Y."/>
            <person name="Nishi S."/>
            <person name="Hori S."/>
            <person name="Arai W."/>
            <person name="Tsubouchi T."/>
            <person name="Morono Y."/>
            <person name="Uchiyama I."/>
            <person name="Ito T."/>
            <person name="Fujiyama A."/>
            <person name="Inagaki F."/>
            <person name="Takami H."/>
        </authorList>
    </citation>
    <scope>NUCLEOTIDE SEQUENCE</scope>
    <source>
        <strain evidence="2">Expedition CK06-06</strain>
    </source>
</reference>
<dbReference type="EMBL" id="BARS01026094">
    <property type="protein sequence ID" value="GAG11688.1"/>
    <property type="molecule type" value="Genomic_DNA"/>
</dbReference>
<dbReference type="InterPro" id="IPR036237">
    <property type="entry name" value="Xyl_isomerase-like_sf"/>
</dbReference>
<comment type="caution">
    <text evidence="2">The sequence shown here is derived from an EMBL/GenBank/DDBJ whole genome shotgun (WGS) entry which is preliminary data.</text>
</comment>
<dbReference type="InterPro" id="IPR013022">
    <property type="entry name" value="Xyl_isomerase-like_TIM-brl"/>
</dbReference>
<protein>
    <recommendedName>
        <fullName evidence="1">Xylose isomerase-like TIM barrel domain-containing protein</fullName>
    </recommendedName>
</protein>
<organism evidence="2">
    <name type="scientific">marine sediment metagenome</name>
    <dbReference type="NCBI Taxonomy" id="412755"/>
    <lineage>
        <taxon>unclassified sequences</taxon>
        <taxon>metagenomes</taxon>
        <taxon>ecological metagenomes</taxon>
    </lineage>
</organism>
<evidence type="ECO:0000313" key="2">
    <source>
        <dbReference type="EMBL" id="GAG11688.1"/>
    </source>
</evidence>
<dbReference type="PANTHER" id="PTHR12110">
    <property type="entry name" value="HYDROXYPYRUVATE ISOMERASE"/>
    <property type="match status" value="1"/>
</dbReference>
<gene>
    <name evidence="2" type="ORF">S01H1_41163</name>
</gene>
<dbReference type="PANTHER" id="PTHR12110:SF53">
    <property type="entry name" value="BLR5974 PROTEIN"/>
    <property type="match status" value="1"/>
</dbReference>